<dbReference type="InterPro" id="IPR011990">
    <property type="entry name" value="TPR-like_helical_dom_sf"/>
</dbReference>
<dbReference type="EMBL" id="NMUJ01000008">
    <property type="protein sequence ID" value="OYV03353.1"/>
    <property type="molecule type" value="Genomic_DNA"/>
</dbReference>
<dbReference type="Pfam" id="PF13525">
    <property type="entry name" value="YfiO"/>
    <property type="match status" value="1"/>
</dbReference>
<dbReference type="AlphaFoldDB" id="A0A257LUK7"/>
<dbReference type="InterPro" id="IPR017689">
    <property type="entry name" value="BamD"/>
</dbReference>
<dbReference type="InterPro" id="IPR039565">
    <property type="entry name" value="BamD-like"/>
</dbReference>
<keyword evidence="3" id="KW-0998">Cell outer membrane</keyword>
<dbReference type="Proteomes" id="UP000216312">
    <property type="component" value="Unassembled WGS sequence"/>
</dbReference>
<keyword evidence="2" id="KW-0472">Membrane</keyword>
<accession>A0A257LUK7</accession>
<evidence type="ECO:0000256" key="2">
    <source>
        <dbReference type="ARBA" id="ARBA00023136"/>
    </source>
</evidence>
<reference evidence="7" key="1">
    <citation type="submission" date="2017-07" db="EMBL/GenBank/DDBJ databases">
        <title>Novel pathways for hydrocarbon cycling and metabolic interdependencies in hydrothermal sediment communities.</title>
        <authorList>
            <person name="Dombrowski N."/>
            <person name="Seitz K."/>
            <person name="Teske A."/>
            <person name="Baker B."/>
        </authorList>
    </citation>
    <scope>NUCLEOTIDE SEQUENCE [LARGE SCALE GENOMIC DNA]</scope>
</reference>
<proteinExistence type="predicted"/>
<evidence type="ECO:0000256" key="4">
    <source>
        <dbReference type="PROSITE-ProRule" id="PRU00339"/>
    </source>
</evidence>
<evidence type="ECO:0000313" key="7">
    <source>
        <dbReference type="Proteomes" id="UP000216312"/>
    </source>
</evidence>
<dbReference type="NCBIfam" id="TIGR03302">
    <property type="entry name" value="OM_YfiO"/>
    <property type="match status" value="1"/>
</dbReference>
<gene>
    <name evidence="6" type="ORF">CGW93_01295</name>
</gene>
<dbReference type="SUPFAM" id="SSF48452">
    <property type="entry name" value="TPR-like"/>
    <property type="match status" value="1"/>
</dbReference>
<dbReference type="PROSITE" id="PS50005">
    <property type="entry name" value="TPR"/>
    <property type="match status" value="1"/>
</dbReference>
<evidence type="ECO:0000313" key="6">
    <source>
        <dbReference type="EMBL" id="OYV03353.1"/>
    </source>
</evidence>
<keyword evidence="4" id="KW-0802">TPR repeat</keyword>
<evidence type="ECO:0000256" key="3">
    <source>
        <dbReference type="ARBA" id="ARBA00023237"/>
    </source>
</evidence>
<feature type="domain" description="Outer membrane lipoprotein BamD-like" evidence="5">
    <location>
        <begin position="29"/>
        <end position="208"/>
    </location>
</feature>
<feature type="repeat" description="TPR" evidence="4">
    <location>
        <begin position="67"/>
        <end position="100"/>
    </location>
</feature>
<sequence length="220" mass="25826">MFRVVSLLILITVGLASSCKTFDVPKNLPADELLTLGKSLLDKKQYEAAAKTFDYLKTRYFYTYYAEEAHYYLAKTYFLWNKYEQALTEYELFLSLYPESYYLEAVQLEMAICYYKMAPIHALDQSFTEKALSMFNQFIEAFPNSSRIDEAKKYRQLCIDKLALKDIAVAKFYLKNGHPKSALIYLQEVLEKYPETTLREEVKELIAECEHRLHGEIQKN</sequence>
<dbReference type="Gene3D" id="1.25.40.10">
    <property type="entry name" value="Tetratricopeptide repeat domain"/>
    <property type="match status" value="1"/>
</dbReference>
<dbReference type="InterPro" id="IPR019734">
    <property type="entry name" value="TPR_rpt"/>
</dbReference>
<evidence type="ECO:0000259" key="5">
    <source>
        <dbReference type="Pfam" id="PF13525"/>
    </source>
</evidence>
<dbReference type="PROSITE" id="PS51257">
    <property type="entry name" value="PROKAR_LIPOPROTEIN"/>
    <property type="match status" value="1"/>
</dbReference>
<keyword evidence="1" id="KW-0732">Signal</keyword>
<protein>
    <recommendedName>
        <fullName evidence="5">Outer membrane lipoprotein BamD-like domain-containing protein</fullName>
    </recommendedName>
</protein>
<name>A0A257LUK7_UNCW3</name>
<organism evidence="6 7">
    <name type="scientific">candidate division WOR-3 bacterium 4484_18</name>
    <dbReference type="NCBI Taxonomy" id="2020626"/>
    <lineage>
        <taxon>Bacteria</taxon>
        <taxon>Bacteria division WOR-3</taxon>
    </lineage>
</organism>
<evidence type="ECO:0000256" key="1">
    <source>
        <dbReference type="ARBA" id="ARBA00022729"/>
    </source>
</evidence>
<comment type="caution">
    <text evidence="6">The sequence shown here is derived from an EMBL/GenBank/DDBJ whole genome shotgun (WGS) entry which is preliminary data.</text>
</comment>